<sequence length="100" mass="11342">QAANIAMDSYAAAKFFHFLIKTILRTLIGVETVQQHVKSHKGIFGCMSAFFGLVESQGRGSLHLHMLIWLKDAPPMDEIESLLKTEEFHQKVKDFIRANL</sequence>
<gene>
    <name evidence="2" type="ORF">SCLCIDRAFT_110828</name>
</gene>
<feature type="non-terminal residue" evidence="2">
    <location>
        <position position="1"/>
    </location>
</feature>
<dbReference type="OrthoDB" id="2692896at2759"/>
<reference evidence="3" key="2">
    <citation type="submission" date="2015-01" db="EMBL/GenBank/DDBJ databases">
        <title>Evolutionary Origins and Diversification of the Mycorrhizal Mutualists.</title>
        <authorList>
            <consortium name="DOE Joint Genome Institute"/>
            <consortium name="Mycorrhizal Genomics Consortium"/>
            <person name="Kohler A."/>
            <person name="Kuo A."/>
            <person name="Nagy L.G."/>
            <person name="Floudas D."/>
            <person name="Copeland A."/>
            <person name="Barry K.W."/>
            <person name="Cichocki N."/>
            <person name="Veneault-Fourrey C."/>
            <person name="LaButti K."/>
            <person name="Lindquist E.A."/>
            <person name="Lipzen A."/>
            <person name="Lundell T."/>
            <person name="Morin E."/>
            <person name="Murat C."/>
            <person name="Riley R."/>
            <person name="Ohm R."/>
            <person name="Sun H."/>
            <person name="Tunlid A."/>
            <person name="Henrissat B."/>
            <person name="Grigoriev I.V."/>
            <person name="Hibbett D.S."/>
            <person name="Martin F."/>
        </authorList>
    </citation>
    <scope>NUCLEOTIDE SEQUENCE [LARGE SCALE GENOMIC DNA]</scope>
    <source>
        <strain evidence="3">Foug A</strain>
    </source>
</reference>
<protein>
    <recommendedName>
        <fullName evidence="1">Helitron helicase-like domain-containing protein</fullName>
    </recommendedName>
</protein>
<evidence type="ECO:0000313" key="2">
    <source>
        <dbReference type="EMBL" id="KIM66135.1"/>
    </source>
</evidence>
<keyword evidence="3" id="KW-1185">Reference proteome</keyword>
<dbReference type="AlphaFoldDB" id="A0A0C3E043"/>
<feature type="domain" description="Helitron helicase-like" evidence="1">
    <location>
        <begin position="6"/>
        <end position="68"/>
    </location>
</feature>
<evidence type="ECO:0000313" key="3">
    <source>
        <dbReference type="Proteomes" id="UP000053989"/>
    </source>
</evidence>
<dbReference type="Pfam" id="PF14214">
    <property type="entry name" value="Helitron_like_N"/>
    <property type="match status" value="1"/>
</dbReference>
<dbReference type="InterPro" id="IPR025476">
    <property type="entry name" value="Helitron_helicase-like"/>
</dbReference>
<accession>A0A0C3E043</accession>
<dbReference type="Proteomes" id="UP000053989">
    <property type="component" value="Unassembled WGS sequence"/>
</dbReference>
<dbReference type="HOGENOM" id="CLU_2312946_0_0_1"/>
<proteinExistence type="predicted"/>
<organism evidence="2 3">
    <name type="scientific">Scleroderma citrinum Foug A</name>
    <dbReference type="NCBI Taxonomy" id="1036808"/>
    <lineage>
        <taxon>Eukaryota</taxon>
        <taxon>Fungi</taxon>
        <taxon>Dikarya</taxon>
        <taxon>Basidiomycota</taxon>
        <taxon>Agaricomycotina</taxon>
        <taxon>Agaricomycetes</taxon>
        <taxon>Agaricomycetidae</taxon>
        <taxon>Boletales</taxon>
        <taxon>Sclerodermatineae</taxon>
        <taxon>Sclerodermataceae</taxon>
        <taxon>Scleroderma</taxon>
    </lineage>
</organism>
<dbReference type="EMBL" id="KN822018">
    <property type="protein sequence ID" value="KIM66135.1"/>
    <property type="molecule type" value="Genomic_DNA"/>
</dbReference>
<reference evidence="2 3" key="1">
    <citation type="submission" date="2014-04" db="EMBL/GenBank/DDBJ databases">
        <authorList>
            <consortium name="DOE Joint Genome Institute"/>
            <person name="Kuo A."/>
            <person name="Kohler A."/>
            <person name="Nagy L.G."/>
            <person name="Floudas D."/>
            <person name="Copeland A."/>
            <person name="Barry K.W."/>
            <person name="Cichocki N."/>
            <person name="Veneault-Fourrey C."/>
            <person name="LaButti K."/>
            <person name="Lindquist E.A."/>
            <person name="Lipzen A."/>
            <person name="Lundell T."/>
            <person name="Morin E."/>
            <person name="Murat C."/>
            <person name="Sun H."/>
            <person name="Tunlid A."/>
            <person name="Henrissat B."/>
            <person name="Grigoriev I.V."/>
            <person name="Hibbett D.S."/>
            <person name="Martin F."/>
            <person name="Nordberg H.P."/>
            <person name="Cantor M.N."/>
            <person name="Hua S.X."/>
        </authorList>
    </citation>
    <scope>NUCLEOTIDE SEQUENCE [LARGE SCALE GENOMIC DNA]</scope>
    <source>
        <strain evidence="2 3">Foug A</strain>
    </source>
</reference>
<dbReference type="InParanoid" id="A0A0C3E043"/>
<evidence type="ECO:0000259" key="1">
    <source>
        <dbReference type="Pfam" id="PF14214"/>
    </source>
</evidence>
<name>A0A0C3E043_9AGAM</name>